<reference evidence="3" key="1">
    <citation type="submission" date="2017-02" db="UniProtKB">
        <authorList>
            <consortium name="WormBaseParasite"/>
        </authorList>
    </citation>
    <scope>IDENTIFICATION</scope>
</reference>
<evidence type="ECO:0000256" key="1">
    <source>
        <dbReference type="SAM" id="Coils"/>
    </source>
</evidence>
<evidence type="ECO:0000313" key="3">
    <source>
        <dbReference type="WBParaSite" id="HPLM_0000578601-mRNA-1"/>
    </source>
</evidence>
<sequence>MEQVQQQIQDTKDQLQRLREAIPLPSPQEVYARFINQYLEVDRCAKNVASMSRHIQTISLSQKSLECRAHRVSIILLKIESLRIRLAATKLHLTTLVALPPLLFATGAITKPIWDEWMARPFYNDEMNLLSTDPDRVKLGAKELMATLDRHRAYLSDLRESLQLEQLEEEISFHDEVRNALKNIQETVEKFIRKPDREERRRATTTRSGPARRTLEEDEDKELESDEPESDGEDMRNEEAPRAIEIGSEQKEVVPAQRPRHVIEAELLEERRASNQVARITEDLMSLPTCPPRRRGGGLPRSVALRNPPIKCAFCRATGSHRADACTRVRSVRERRILVQHQKKCGRCLEQCPGNSTCRMFHAKCIYCKKEGHNSALCELPDQVLENCDKLEKAQKQADCHSQRIKELADELRRQH</sequence>
<proteinExistence type="predicted"/>
<feature type="coiled-coil region" evidence="1">
    <location>
        <begin position="164"/>
        <end position="194"/>
    </location>
</feature>
<name>A0A0N4W6S9_HAEPC</name>
<accession>A0A0N4W6S9</accession>
<evidence type="ECO:0000256" key="2">
    <source>
        <dbReference type="SAM" id="MobiDB-lite"/>
    </source>
</evidence>
<organism evidence="3">
    <name type="scientific">Haemonchus placei</name>
    <name type="common">Barber's pole worm</name>
    <dbReference type="NCBI Taxonomy" id="6290"/>
    <lineage>
        <taxon>Eukaryota</taxon>
        <taxon>Metazoa</taxon>
        <taxon>Ecdysozoa</taxon>
        <taxon>Nematoda</taxon>
        <taxon>Chromadorea</taxon>
        <taxon>Rhabditida</taxon>
        <taxon>Rhabditina</taxon>
        <taxon>Rhabditomorpha</taxon>
        <taxon>Strongyloidea</taxon>
        <taxon>Trichostrongylidae</taxon>
        <taxon>Haemonchus</taxon>
    </lineage>
</organism>
<feature type="compositionally biased region" description="Acidic residues" evidence="2">
    <location>
        <begin position="216"/>
        <end position="232"/>
    </location>
</feature>
<feature type="region of interest" description="Disordered" evidence="2">
    <location>
        <begin position="195"/>
        <end position="237"/>
    </location>
</feature>
<protein>
    <submittedName>
        <fullName evidence="3">CCHC-type domain-containing protein</fullName>
    </submittedName>
</protein>
<keyword evidence="1" id="KW-0175">Coiled coil</keyword>
<dbReference type="WBParaSite" id="HPLM_0000578601-mRNA-1">
    <property type="protein sequence ID" value="HPLM_0000578601-mRNA-1"/>
    <property type="gene ID" value="HPLM_0000578601"/>
</dbReference>
<dbReference type="OMA" id="GEDMRNE"/>
<dbReference type="AlphaFoldDB" id="A0A0N4W6S9"/>